<organism evidence="1 2">
    <name type="scientific">Candidatus Methanoperedens nitratireducens</name>
    <dbReference type="NCBI Taxonomy" id="1392998"/>
    <lineage>
        <taxon>Archaea</taxon>
        <taxon>Methanobacteriati</taxon>
        <taxon>Methanobacteriota</taxon>
        <taxon>Stenosarchaea group</taxon>
        <taxon>Methanomicrobia</taxon>
        <taxon>Methanosarcinales</taxon>
        <taxon>ANME-2 cluster</taxon>
        <taxon>Candidatus Methanoperedentaceae</taxon>
        <taxon>Candidatus Methanoperedens</taxon>
    </lineage>
</organism>
<keyword evidence="2" id="KW-1185">Reference proteome</keyword>
<accession>A0A284VTU8</accession>
<evidence type="ECO:0000313" key="2">
    <source>
        <dbReference type="Proteomes" id="UP000218615"/>
    </source>
</evidence>
<protein>
    <submittedName>
        <fullName evidence="1">Uncharacterized protein</fullName>
    </submittedName>
</protein>
<proteinExistence type="predicted"/>
<evidence type="ECO:0000313" key="1">
    <source>
        <dbReference type="EMBL" id="SNQ62725.1"/>
    </source>
</evidence>
<name>A0A284VTU8_9EURY</name>
<reference evidence="2" key="1">
    <citation type="submission" date="2017-06" db="EMBL/GenBank/DDBJ databases">
        <authorList>
            <person name="Cremers G."/>
        </authorList>
    </citation>
    <scope>NUCLEOTIDE SEQUENCE [LARGE SCALE GENOMIC DNA]</scope>
</reference>
<dbReference type="Proteomes" id="UP000218615">
    <property type="component" value="Unassembled WGS sequence"/>
</dbReference>
<gene>
    <name evidence="1" type="ORF">MNV_830006</name>
</gene>
<dbReference type="EMBL" id="FZMP01000233">
    <property type="protein sequence ID" value="SNQ62725.1"/>
    <property type="molecule type" value="Genomic_DNA"/>
</dbReference>
<sequence>MIFPRFVSICTISSPTLIFMTSPGIYRSLLISTLSTSIIDSRKVGYELWFIDGDGKSFTQGAMSAKRSNKILCLQTAHKL</sequence>
<dbReference type="AlphaFoldDB" id="A0A284VTU8"/>